<dbReference type="NCBIfam" id="TIGR00254">
    <property type="entry name" value="GGDEF"/>
    <property type="match status" value="1"/>
</dbReference>
<dbReference type="Gene3D" id="3.30.450.20">
    <property type="entry name" value="PAS domain"/>
    <property type="match status" value="4"/>
</dbReference>
<feature type="domain" description="PAS" evidence="2">
    <location>
        <begin position="209"/>
        <end position="279"/>
    </location>
</feature>
<dbReference type="OrthoDB" id="9798833at2"/>
<dbReference type="SMART" id="SM00091">
    <property type="entry name" value="PAS"/>
    <property type="match status" value="4"/>
</dbReference>
<dbReference type="SMART" id="SM00471">
    <property type="entry name" value="HDc"/>
    <property type="match status" value="1"/>
</dbReference>
<keyword evidence="1" id="KW-0175">Coiled coil</keyword>
<dbReference type="AlphaFoldDB" id="A0A1M5M3Y0"/>
<feature type="domain" description="HD-GYP" evidence="5">
    <location>
        <begin position="745"/>
        <end position="934"/>
    </location>
</feature>
<dbReference type="PANTHER" id="PTHR44757:SF2">
    <property type="entry name" value="BIOFILM ARCHITECTURE MAINTENANCE PROTEIN MBAA"/>
    <property type="match status" value="1"/>
</dbReference>
<dbReference type="InterPro" id="IPR003607">
    <property type="entry name" value="HD/PDEase_dom"/>
</dbReference>
<dbReference type="PROSITE" id="PS51832">
    <property type="entry name" value="HD_GYP"/>
    <property type="match status" value="1"/>
</dbReference>
<dbReference type="Gene3D" id="3.30.70.270">
    <property type="match status" value="1"/>
</dbReference>
<dbReference type="InterPro" id="IPR000700">
    <property type="entry name" value="PAS-assoc_C"/>
</dbReference>
<dbReference type="SMART" id="SM00267">
    <property type="entry name" value="GGDEF"/>
    <property type="match status" value="1"/>
</dbReference>
<protein>
    <submittedName>
        <fullName evidence="6">PAS domain S-box-containing protein/diguanylate cyclase (GGDEF) domain-containing protein</fullName>
    </submittedName>
</protein>
<dbReference type="SUPFAM" id="SSF55785">
    <property type="entry name" value="PYP-like sensor domain (PAS domain)"/>
    <property type="match status" value="4"/>
</dbReference>
<feature type="domain" description="PAS" evidence="2">
    <location>
        <begin position="468"/>
        <end position="532"/>
    </location>
</feature>
<dbReference type="EMBL" id="FQWY01000010">
    <property type="protein sequence ID" value="SHG72007.1"/>
    <property type="molecule type" value="Genomic_DNA"/>
</dbReference>
<dbReference type="InterPro" id="IPR029787">
    <property type="entry name" value="Nucleotide_cyclase"/>
</dbReference>
<gene>
    <name evidence="6" type="ORF">SAMN02745221_00825</name>
</gene>
<dbReference type="InterPro" id="IPR013767">
    <property type="entry name" value="PAS_fold"/>
</dbReference>
<dbReference type="SUPFAM" id="SSF109604">
    <property type="entry name" value="HD-domain/PDEase-like"/>
    <property type="match status" value="1"/>
</dbReference>
<dbReference type="Pfam" id="PF13487">
    <property type="entry name" value="HD_5"/>
    <property type="match status" value="1"/>
</dbReference>
<dbReference type="InterPro" id="IPR052155">
    <property type="entry name" value="Biofilm_reg_signaling"/>
</dbReference>
<dbReference type="Pfam" id="PF00990">
    <property type="entry name" value="GGDEF"/>
    <property type="match status" value="1"/>
</dbReference>
<dbReference type="STRING" id="1123382.SAMN02745221_00825"/>
<reference evidence="7" key="1">
    <citation type="submission" date="2016-11" db="EMBL/GenBank/DDBJ databases">
        <authorList>
            <person name="Varghese N."/>
            <person name="Submissions S."/>
        </authorList>
    </citation>
    <scope>NUCLEOTIDE SEQUENCE [LARGE SCALE GENOMIC DNA]</scope>
    <source>
        <strain evidence="7">DSM 11003</strain>
    </source>
</reference>
<organism evidence="6 7">
    <name type="scientific">Thermosyntropha lipolytica DSM 11003</name>
    <dbReference type="NCBI Taxonomy" id="1123382"/>
    <lineage>
        <taxon>Bacteria</taxon>
        <taxon>Bacillati</taxon>
        <taxon>Bacillota</taxon>
        <taxon>Clostridia</taxon>
        <taxon>Eubacteriales</taxon>
        <taxon>Syntrophomonadaceae</taxon>
        <taxon>Thermosyntropha</taxon>
    </lineage>
</organism>
<dbReference type="FunFam" id="3.30.70.270:FF:000001">
    <property type="entry name" value="Diguanylate cyclase domain protein"/>
    <property type="match status" value="1"/>
</dbReference>
<evidence type="ECO:0000259" key="2">
    <source>
        <dbReference type="PROSITE" id="PS50112"/>
    </source>
</evidence>
<dbReference type="PROSITE" id="PS50113">
    <property type="entry name" value="PAC"/>
    <property type="match status" value="4"/>
</dbReference>
<feature type="coiled-coil region" evidence="1">
    <location>
        <begin position="30"/>
        <end position="75"/>
    </location>
</feature>
<keyword evidence="7" id="KW-1185">Reference proteome</keyword>
<dbReference type="InterPro" id="IPR001610">
    <property type="entry name" value="PAC"/>
</dbReference>
<dbReference type="SMART" id="SM00086">
    <property type="entry name" value="PAC"/>
    <property type="match status" value="3"/>
</dbReference>
<dbReference type="Pfam" id="PF08447">
    <property type="entry name" value="PAS_3"/>
    <property type="match status" value="1"/>
</dbReference>
<dbReference type="Gene3D" id="1.10.3210.10">
    <property type="entry name" value="Hypothetical protein af1432"/>
    <property type="match status" value="1"/>
</dbReference>
<evidence type="ECO:0000259" key="5">
    <source>
        <dbReference type="PROSITE" id="PS51832"/>
    </source>
</evidence>
<dbReference type="Pfam" id="PF13426">
    <property type="entry name" value="PAS_9"/>
    <property type="match status" value="2"/>
</dbReference>
<sequence length="934" mass="107407">MPRHDKDKEVSEWYKLFADGVFSSENYILFTQVQQELIAANEQLLAVEEELRKQLEEAERTREALANANHRLEMILDFLPDPTFVIDSEGIVTMWNRAMEDLTGIKAREMVGKGDYAYAVPFYGRRQPMLIDRALHKGRYNVDNGSFTGKPHIEVMHEEIFSPQLKAGGACLSCKAAPLLDYKNHVVGAIQTIRDITEQKRAEKILRESEEKFRYIVENIEDGYFEVDVKGNFTYFNNFLIGNIGYTRMEFQGLNFRKLMDEENGNLVFKAFNQVYRTGKGLRELSWEVRRKDGSSLYVESTVLPIIEGGKITGFRGIVRNVTERKKAEEALRKSERNLQKQVKYLNTLIDNMNELFLTYDKDGRISFVNKRSLEVIGYAFDEVLGRYMLELVAPDDYIKAAVEIDKCLKQGKDSSYEVALIHKEGREIILKMNAAPIIDEEGNITGGMVLAEDITEKKKALKELEISEAKYRAIVEDQTELIMRLDDKGNIDFVNEAFCRYYRMSRDKITRVKFIDLVYEKDREYTENALQTLNLMKSVCNIESRVRMPDGEVRWQQWTHRAIFDRWGKLLGYQSVGRDITEWKKTEERLQFLSCHDALTGLYNRFYFEEQMQRVEKSGSMPVGLIMCDVDGLKIINDTLGHDKGDSLLKSVAEVLTNSFRREDTIARVGGDEFAVLLPGTDRKALEKAVNRLRSNIRDYNEKNSGMLISLSIGYAAREAENTSMQELFRQADNAMYREKLHSGQSVRNSIVQTLTKALEARDFITEGHGERMQDLVVAVAEELGLPENTINDLRIFAQFHDIGKVGIPDAILFKPGPLTAEEYQIMKGHSEIGYRIALAAPELVFIADWILKHHEWWNGKGYPLGLRGNQIPLECRILSIADAYDAMTNDRPYRRALSPEEAIAELRRCAGIQFDPYLVEEFVFVLKKKGYK</sequence>
<dbReference type="Proteomes" id="UP000242329">
    <property type="component" value="Unassembled WGS sequence"/>
</dbReference>
<dbReference type="Pfam" id="PF00989">
    <property type="entry name" value="PAS"/>
    <property type="match status" value="1"/>
</dbReference>
<feature type="domain" description="PAS" evidence="2">
    <location>
        <begin position="342"/>
        <end position="412"/>
    </location>
</feature>
<feature type="domain" description="PAC" evidence="3">
    <location>
        <begin position="283"/>
        <end position="334"/>
    </location>
</feature>
<feature type="domain" description="PAS" evidence="2">
    <location>
        <begin position="68"/>
        <end position="113"/>
    </location>
</feature>
<dbReference type="InterPro" id="IPR013655">
    <property type="entry name" value="PAS_fold_3"/>
</dbReference>
<evidence type="ECO:0000256" key="1">
    <source>
        <dbReference type="SAM" id="Coils"/>
    </source>
</evidence>
<feature type="domain" description="GGDEF" evidence="4">
    <location>
        <begin position="622"/>
        <end position="754"/>
    </location>
</feature>
<dbReference type="PANTHER" id="PTHR44757">
    <property type="entry name" value="DIGUANYLATE CYCLASE DGCP"/>
    <property type="match status" value="1"/>
</dbReference>
<dbReference type="NCBIfam" id="TIGR00229">
    <property type="entry name" value="sensory_box"/>
    <property type="match status" value="4"/>
</dbReference>
<evidence type="ECO:0000259" key="3">
    <source>
        <dbReference type="PROSITE" id="PS50113"/>
    </source>
</evidence>
<dbReference type="CDD" id="cd00077">
    <property type="entry name" value="HDc"/>
    <property type="match status" value="1"/>
</dbReference>
<feature type="domain" description="PAC" evidence="3">
    <location>
        <begin position="541"/>
        <end position="593"/>
    </location>
</feature>
<evidence type="ECO:0000313" key="7">
    <source>
        <dbReference type="Proteomes" id="UP000242329"/>
    </source>
</evidence>
<feature type="domain" description="PAC" evidence="3">
    <location>
        <begin position="415"/>
        <end position="467"/>
    </location>
</feature>
<feature type="domain" description="PAC" evidence="3">
    <location>
        <begin position="156"/>
        <end position="208"/>
    </location>
</feature>
<dbReference type="RefSeq" id="WP_073090479.1">
    <property type="nucleotide sequence ID" value="NZ_FQWY01000010.1"/>
</dbReference>
<dbReference type="GO" id="GO:0006355">
    <property type="term" value="P:regulation of DNA-templated transcription"/>
    <property type="evidence" value="ECO:0007669"/>
    <property type="project" value="InterPro"/>
</dbReference>
<dbReference type="InterPro" id="IPR000014">
    <property type="entry name" value="PAS"/>
</dbReference>
<evidence type="ECO:0000313" key="6">
    <source>
        <dbReference type="EMBL" id="SHG72007.1"/>
    </source>
</evidence>
<evidence type="ECO:0000259" key="4">
    <source>
        <dbReference type="PROSITE" id="PS50887"/>
    </source>
</evidence>
<dbReference type="InterPro" id="IPR037522">
    <property type="entry name" value="HD_GYP_dom"/>
</dbReference>
<name>A0A1M5M3Y0_9FIRM</name>
<dbReference type="CDD" id="cd01949">
    <property type="entry name" value="GGDEF"/>
    <property type="match status" value="1"/>
</dbReference>
<accession>A0A1M5M3Y0</accession>
<dbReference type="PROSITE" id="PS50112">
    <property type="entry name" value="PAS"/>
    <property type="match status" value="4"/>
</dbReference>
<proteinExistence type="predicted"/>
<dbReference type="InterPro" id="IPR035965">
    <property type="entry name" value="PAS-like_dom_sf"/>
</dbReference>
<dbReference type="SUPFAM" id="SSF55073">
    <property type="entry name" value="Nucleotide cyclase"/>
    <property type="match status" value="1"/>
</dbReference>
<dbReference type="CDD" id="cd00130">
    <property type="entry name" value="PAS"/>
    <property type="match status" value="4"/>
</dbReference>
<dbReference type="PROSITE" id="PS50887">
    <property type="entry name" value="GGDEF"/>
    <property type="match status" value="1"/>
</dbReference>
<dbReference type="InterPro" id="IPR000160">
    <property type="entry name" value="GGDEF_dom"/>
</dbReference>
<dbReference type="InterPro" id="IPR043128">
    <property type="entry name" value="Rev_trsase/Diguanyl_cyclase"/>
</dbReference>